<dbReference type="EMBL" id="CP049257">
    <property type="protein sequence ID" value="QIG44965.1"/>
    <property type="molecule type" value="Genomic_DNA"/>
</dbReference>
<evidence type="ECO:0000313" key="2">
    <source>
        <dbReference type="Proteomes" id="UP000502996"/>
    </source>
</evidence>
<proteinExistence type="predicted"/>
<dbReference type="RefSeq" id="WP_165237054.1">
    <property type="nucleotide sequence ID" value="NZ_CP049257.1"/>
</dbReference>
<gene>
    <name evidence="1" type="ORF">G5V58_21280</name>
</gene>
<dbReference type="KEGG" id="nano:G5V58_21280"/>
<name>A0A6G6WIP5_9ACTN</name>
<protein>
    <recommendedName>
        <fullName evidence="3">ESX secretion-associated protein EspG</fullName>
    </recommendedName>
</protein>
<keyword evidence="2" id="KW-1185">Reference proteome</keyword>
<dbReference type="Proteomes" id="UP000502996">
    <property type="component" value="Chromosome"/>
</dbReference>
<sequence>MGTIDLGPPPPSPGDLLDGLPRRVALTLPELRFVAERANGAPLPFDVAGAPVSAGGLDDRLGRSRGSTEHAAYAEALARLHDPATSLSRRGLLVGGPDEGAVDDGLLGAVGLLATPRVAIDLDVAAGAVQVKAWHRQHGGAVAALSTQDGLVFELAWFPTWAWAAELARAAVVPEDLPLQDSRVPDRLALPHALADAALEAARSHRADLVPVLLAQQPGSVSDERGELADAEAAAVLTALATEPRGRLRALVADVSGDETSTVGVVAWTLVADGWRSLRTHQAEDGLRLELRRVIPEGLAADLAPVLAEVAS</sequence>
<dbReference type="AlphaFoldDB" id="A0A6G6WIP5"/>
<accession>A0A6G6WIP5</accession>
<evidence type="ECO:0000313" key="1">
    <source>
        <dbReference type="EMBL" id="QIG44965.1"/>
    </source>
</evidence>
<evidence type="ECO:0008006" key="3">
    <source>
        <dbReference type="Google" id="ProtNLM"/>
    </source>
</evidence>
<organism evidence="1 2">
    <name type="scientific">Nocardioides anomalus</name>
    <dbReference type="NCBI Taxonomy" id="2712223"/>
    <lineage>
        <taxon>Bacteria</taxon>
        <taxon>Bacillati</taxon>
        <taxon>Actinomycetota</taxon>
        <taxon>Actinomycetes</taxon>
        <taxon>Propionibacteriales</taxon>
        <taxon>Nocardioidaceae</taxon>
        <taxon>Nocardioides</taxon>
    </lineage>
</organism>
<reference evidence="1 2" key="1">
    <citation type="submission" date="2020-02" db="EMBL/GenBank/DDBJ databases">
        <title>Full genome sequence of Nocardioides sp. R-3366.</title>
        <authorList>
            <person name="Im W.-T."/>
        </authorList>
    </citation>
    <scope>NUCLEOTIDE SEQUENCE [LARGE SCALE GENOMIC DNA]</scope>
    <source>
        <strain evidence="1 2">R-3366</strain>
    </source>
</reference>